<dbReference type="RefSeq" id="WP_277532979.1">
    <property type="nucleotide sequence ID" value="NZ_JAPDIA010000003.1"/>
</dbReference>
<dbReference type="SUPFAM" id="SSF82784">
    <property type="entry name" value="OsmC-like"/>
    <property type="match status" value="1"/>
</dbReference>
<dbReference type="InterPro" id="IPR015946">
    <property type="entry name" value="KH_dom-like_a/b"/>
</dbReference>
<dbReference type="InterPro" id="IPR036102">
    <property type="entry name" value="OsmC/Ohrsf"/>
</dbReference>
<dbReference type="Gene3D" id="3.30.300.20">
    <property type="match status" value="1"/>
</dbReference>
<evidence type="ECO:0000313" key="3">
    <source>
        <dbReference type="Proteomes" id="UP001153404"/>
    </source>
</evidence>
<comment type="caution">
    <text evidence="2">The sequence shown here is derived from an EMBL/GenBank/DDBJ whole genome shotgun (WGS) entry which is preliminary data.</text>
</comment>
<dbReference type="PANTHER" id="PTHR33797">
    <property type="entry name" value="ORGANIC HYDROPEROXIDE RESISTANCE PROTEIN-LIKE"/>
    <property type="match status" value="1"/>
</dbReference>
<organism evidence="2 3">
    <name type="scientific">Cohnella rhizosphaerae</name>
    <dbReference type="NCBI Taxonomy" id="1457232"/>
    <lineage>
        <taxon>Bacteria</taxon>
        <taxon>Bacillati</taxon>
        <taxon>Bacillota</taxon>
        <taxon>Bacilli</taxon>
        <taxon>Bacillales</taxon>
        <taxon>Paenibacillaceae</taxon>
        <taxon>Cohnella</taxon>
    </lineage>
</organism>
<name>A0A9X4KU96_9BACL</name>
<dbReference type="NCBIfam" id="TIGR03561">
    <property type="entry name" value="organ_hyd_perox"/>
    <property type="match status" value="1"/>
</dbReference>
<keyword evidence="3" id="KW-1185">Reference proteome</keyword>
<dbReference type="PANTHER" id="PTHR33797:SF2">
    <property type="entry name" value="ORGANIC HYDROPEROXIDE RESISTANCE PROTEIN-LIKE"/>
    <property type="match status" value="1"/>
</dbReference>
<sequence length="139" mass="14687">MNKIYTAQVTSRGGREGFVKSSDGKLNLKLSQPSASADSATNPEQLFAAGYAACFHSALKLIAKNKGIETEGSEVAAEVSLFKGDGADFRLAVTLNVSVPGLDADQTQQLAEEAHQVCPYSRATRGDIDVEVKTGAPQR</sequence>
<dbReference type="AlphaFoldDB" id="A0A9X4KU96"/>
<evidence type="ECO:0000256" key="1">
    <source>
        <dbReference type="ARBA" id="ARBA00007378"/>
    </source>
</evidence>
<protein>
    <submittedName>
        <fullName evidence="2">Organic hydroperoxide resistance protein</fullName>
    </submittedName>
</protein>
<gene>
    <name evidence="2" type="ORF">OMP40_17065</name>
</gene>
<dbReference type="InterPro" id="IPR019953">
    <property type="entry name" value="OHR"/>
</dbReference>
<accession>A0A9X4KU96</accession>
<dbReference type="Gene3D" id="2.20.25.10">
    <property type="match status" value="1"/>
</dbReference>
<evidence type="ECO:0000313" key="2">
    <source>
        <dbReference type="EMBL" id="MDG0810888.1"/>
    </source>
</evidence>
<dbReference type="EMBL" id="JAPDIA010000003">
    <property type="protein sequence ID" value="MDG0810888.1"/>
    <property type="molecule type" value="Genomic_DNA"/>
</dbReference>
<dbReference type="InterPro" id="IPR003718">
    <property type="entry name" value="OsmC/Ohr_fam"/>
</dbReference>
<dbReference type="GO" id="GO:0006979">
    <property type="term" value="P:response to oxidative stress"/>
    <property type="evidence" value="ECO:0007669"/>
    <property type="project" value="InterPro"/>
</dbReference>
<dbReference type="Pfam" id="PF02566">
    <property type="entry name" value="OsmC"/>
    <property type="match status" value="1"/>
</dbReference>
<proteinExistence type="inferred from homology"/>
<dbReference type="Proteomes" id="UP001153404">
    <property type="component" value="Unassembled WGS sequence"/>
</dbReference>
<reference evidence="2" key="1">
    <citation type="submission" date="2022-10" db="EMBL/GenBank/DDBJ databases">
        <title>Comparative genomic analysis of Cohnella hashimotonis sp. nov., isolated from the International Space Station.</title>
        <authorList>
            <person name="Simpson A."/>
            <person name="Venkateswaran K."/>
        </authorList>
    </citation>
    <scope>NUCLEOTIDE SEQUENCE</scope>
    <source>
        <strain evidence="2">DSM 28161</strain>
    </source>
</reference>
<comment type="similarity">
    <text evidence="1">Belongs to the OsmC/Ohr family.</text>
</comment>